<dbReference type="Proteomes" id="UP000006552">
    <property type="component" value="Chromosome"/>
</dbReference>
<dbReference type="KEGG" id="eba:ebA1522"/>
<sequence>MQLTIFGLGFVPLALFVALFARAWLPALVVFSAVFQAASVLNVPVGKGAFGVSPYNLVALLAGVVLVARVARERSLNFLRSAPRGASLSLAGYVLVALIGALLLPHLFEGTLVNLLIERHGMDRAPVPLTFTLANAVQAVNLCVHAVVLLFLLQAAARSDWRGSRLLWALALAAALMLGIGVYERLAPLYGWPSAVKFWMNNPGYVQYHGAKIAGFLRIAAPMSEASYASTFVAALMSGLLAVMFFGPRRSAPHWGAMLVSTLLLALVLINTLGSTGWAAAGIGGTAIVLWLSVSAIRGPSAPRLRPRAISAWMAVLLIAATCTWVWKASPAAPQAAKVVDNLLLKKLDGGSARVRNRSNDHALQVVEATRGLGVGLGSNRASSFLASLVSNTGIPGALLFIAMLASLLLRYARAAVLSDAQRFVAVALATATLAMGLAIPDLNLPVYWIFIFLAFLFCPPAVRPAPAPNARSHG</sequence>
<feature type="transmembrane region" description="Helical" evidence="1">
    <location>
        <begin position="424"/>
        <end position="440"/>
    </location>
</feature>
<proteinExistence type="predicted"/>
<feature type="transmembrane region" description="Helical" evidence="1">
    <location>
        <begin position="90"/>
        <end position="108"/>
    </location>
</feature>
<feature type="transmembrane region" description="Helical" evidence="1">
    <location>
        <begin position="394"/>
        <end position="412"/>
    </location>
</feature>
<dbReference type="RefSeq" id="WP_011236687.1">
    <property type="nucleotide sequence ID" value="NC_006513.1"/>
</dbReference>
<feature type="transmembrane region" description="Helical" evidence="1">
    <location>
        <begin position="53"/>
        <end position="70"/>
    </location>
</feature>
<dbReference type="HOGENOM" id="CLU_574467_0_0_4"/>
<evidence type="ECO:0000256" key="1">
    <source>
        <dbReference type="SAM" id="Phobius"/>
    </source>
</evidence>
<feature type="transmembrane region" description="Helical" evidence="1">
    <location>
        <begin position="254"/>
        <end position="272"/>
    </location>
</feature>
<gene>
    <name evidence="2" type="ORF">ebA1522</name>
</gene>
<keyword evidence="3" id="KW-1185">Reference proteome</keyword>
<evidence type="ECO:0000313" key="3">
    <source>
        <dbReference type="Proteomes" id="UP000006552"/>
    </source>
</evidence>
<feature type="transmembrane region" description="Helical" evidence="1">
    <location>
        <begin position="446"/>
        <end position="463"/>
    </location>
</feature>
<dbReference type="EMBL" id="CR555306">
    <property type="protein sequence ID" value="CAI06961.1"/>
    <property type="molecule type" value="Genomic_DNA"/>
</dbReference>
<accession>Q5P6V0</accession>
<dbReference type="eggNOG" id="COG2273">
    <property type="taxonomic scope" value="Bacteria"/>
</dbReference>
<feature type="transmembrane region" description="Helical" evidence="1">
    <location>
        <begin position="128"/>
        <end position="153"/>
    </location>
</feature>
<feature type="transmembrane region" description="Helical" evidence="1">
    <location>
        <begin position="309"/>
        <end position="327"/>
    </location>
</feature>
<name>Q5P6V0_AROAE</name>
<protein>
    <submittedName>
        <fullName evidence="2">Uncharacterized protein</fullName>
    </submittedName>
</protein>
<dbReference type="AlphaFoldDB" id="Q5P6V0"/>
<dbReference type="OrthoDB" id="8835992at2"/>
<keyword evidence="1" id="KW-0472">Membrane</keyword>
<keyword evidence="1" id="KW-1133">Transmembrane helix</keyword>
<reference evidence="2 3" key="1">
    <citation type="journal article" date="2005" name="Arch. Microbiol.">
        <title>The genome sequence of an anaerobic aromatic-degrading denitrifying bacterium, strain EbN1.</title>
        <authorList>
            <person name="Rabus R."/>
            <person name="Kube M."/>
            <person name="Heider J."/>
            <person name="Beck A."/>
            <person name="Heitmann K."/>
            <person name="Widdel F."/>
            <person name="Reinhardt R."/>
        </authorList>
    </citation>
    <scope>NUCLEOTIDE SEQUENCE [LARGE SCALE GENOMIC DNA]</scope>
    <source>
        <strain evidence="2 3">EbN1</strain>
    </source>
</reference>
<keyword evidence="1" id="KW-0812">Transmembrane</keyword>
<feature type="transmembrane region" description="Helical" evidence="1">
    <location>
        <begin position="226"/>
        <end position="247"/>
    </location>
</feature>
<dbReference type="STRING" id="76114.ebA1522"/>
<organism evidence="2 3">
    <name type="scientific">Aromatoleum aromaticum (strain DSM 19018 / LMG 30748 / EbN1)</name>
    <name type="common">Azoarcus sp. (strain EbN1)</name>
    <dbReference type="NCBI Taxonomy" id="76114"/>
    <lineage>
        <taxon>Bacteria</taxon>
        <taxon>Pseudomonadati</taxon>
        <taxon>Pseudomonadota</taxon>
        <taxon>Betaproteobacteria</taxon>
        <taxon>Rhodocyclales</taxon>
        <taxon>Rhodocyclaceae</taxon>
        <taxon>Aromatoleum</taxon>
    </lineage>
</organism>
<feature type="transmembrane region" description="Helical" evidence="1">
    <location>
        <begin position="278"/>
        <end position="297"/>
    </location>
</feature>
<feature type="transmembrane region" description="Helical" evidence="1">
    <location>
        <begin position="165"/>
        <end position="183"/>
    </location>
</feature>
<evidence type="ECO:0000313" key="2">
    <source>
        <dbReference type="EMBL" id="CAI06961.1"/>
    </source>
</evidence>